<feature type="region of interest" description="Disordered" evidence="1">
    <location>
        <begin position="41"/>
        <end position="61"/>
    </location>
</feature>
<evidence type="ECO:0000256" key="1">
    <source>
        <dbReference type="SAM" id="MobiDB-lite"/>
    </source>
</evidence>
<sequence>MGIIPGVDFNAYLTMDDELVTCNELDAEYIFEAELSDMREMNASDNDLEEKSGSDTEVEKRLTADDVRHSLHQLKLFVAEKCPNMFNAIVNDDFASTTYVCSNKVKQTTIDSLHVQQSCHKMHRL</sequence>
<accession>A0A5S6QLA4</accession>
<keyword evidence="2" id="KW-1185">Reference proteome</keyword>
<evidence type="ECO:0000313" key="3">
    <source>
        <dbReference type="WBParaSite" id="TMUE_2000007990.1"/>
    </source>
</evidence>
<dbReference type="AlphaFoldDB" id="A0A5S6QLA4"/>
<feature type="compositionally biased region" description="Basic and acidic residues" evidence="1">
    <location>
        <begin position="49"/>
        <end position="61"/>
    </location>
</feature>
<reference evidence="3" key="1">
    <citation type="submission" date="2019-12" db="UniProtKB">
        <authorList>
            <consortium name="WormBaseParasite"/>
        </authorList>
    </citation>
    <scope>IDENTIFICATION</scope>
</reference>
<dbReference type="WBParaSite" id="TMUE_2000007990.1">
    <property type="protein sequence ID" value="TMUE_2000007990.1"/>
    <property type="gene ID" value="WBGene00300111"/>
</dbReference>
<name>A0A5S6QLA4_TRIMR</name>
<protein>
    <submittedName>
        <fullName evidence="3">Uncharacterized protein</fullName>
    </submittedName>
</protein>
<proteinExistence type="predicted"/>
<organism evidence="2 3">
    <name type="scientific">Trichuris muris</name>
    <name type="common">Mouse whipworm</name>
    <dbReference type="NCBI Taxonomy" id="70415"/>
    <lineage>
        <taxon>Eukaryota</taxon>
        <taxon>Metazoa</taxon>
        <taxon>Ecdysozoa</taxon>
        <taxon>Nematoda</taxon>
        <taxon>Enoplea</taxon>
        <taxon>Dorylaimia</taxon>
        <taxon>Trichinellida</taxon>
        <taxon>Trichuridae</taxon>
        <taxon>Trichuris</taxon>
    </lineage>
</organism>
<evidence type="ECO:0000313" key="2">
    <source>
        <dbReference type="Proteomes" id="UP000046395"/>
    </source>
</evidence>
<dbReference type="Proteomes" id="UP000046395">
    <property type="component" value="Unassembled WGS sequence"/>
</dbReference>